<comment type="caution">
    <text evidence="4">The sequence shown here is derived from an EMBL/GenBank/DDBJ whole genome shotgun (WGS) entry which is preliminary data.</text>
</comment>
<dbReference type="Proteomes" id="UP001591681">
    <property type="component" value="Unassembled WGS sequence"/>
</dbReference>
<dbReference type="Gene3D" id="2.60.40.790">
    <property type="match status" value="1"/>
</dbReference>
<evidence type="ECO:0000256" key="2">
    <source>
        <dbReference type="RuleBase" id="RU003616"/>
    </source>
</evidence>
<evidence type="ECO:0000256" key="1">
    <source>
        <dbReference type="PROSITE-ProRule" id="PRU00285"/>
    </source>
</evidence>
<dbReference type="AlphaFoldDB" id="A0ABD1KD08"/>
<comment type="similarity">
    <text evidence="1 2">Belongs to the small heat shock protein (HSP20) family.</text>
</comment>
<keyword evidence="5" id="KW-1185">Reference proteome</keyword>
<dbReference type="PANTHER" id="PTHR45640:SF7">
    <property type="entry name" value="HEAT SHOCK PROTEIN BETA-1"/>
    <property type="match status" value="1"/>
</dbReference>
<name>A0ABD1KD08_9TELE</name>
<dbReference type="PROSITE" id="PS01031">
    <property type="entry name" value="SHSP"/>
    <property type="match status" value="1"/>
</dbReference>
<organism evidence="4 5">
    <name type="scientific">Coilia grayii</name>
    <name type="common">Gray's grenadier anchovy</name>
    <dbReference type="NCBI Taxonomy" id="363190"/>
    <lineage>
        <taxon>Eukaryota</taxon>
        <taxon>Metazoa</taxon>
        <taxon>Chordata</taxon>
        <taxon>Craniata</taxon>
        <taxon>Vertebrata</taxon>
        <taxon>Euteleostomi</taxon>
        <taxon>Actinopterygii</taxon>
        <taxon>Neopterygii</taxon>
        <taxon>Teleostei</taxon>
        <taxon>Clupei</taxon>
        <taxon>Clupeiformes</taxon>
        <taxon>Clupeoidei</taxon>
        <taxon>Engraulidae</taxon>
        <taxon>Coilinae</taxon>
        <taxon>Coilia</taxon>
    </lineage>
</organism>
<dbReference type="PANTHER" id="PTHR45640">
    <property type="entry name" value="HEAT SHOCK PROTEIN HSP-12.2-RELATED"/>
    <property type="match status" value="1"/>
</dbReference>
<evidence type="ECO:0000313" key="4">
    <source>
        <dbReference type="EMBL" id="KAL2096738.1"/>
    </source>
</evidence>
<dbReference type="InterPro" id="IPR001436">
    <property type="entry name" value="Alpha-crystallin/sHSP_animal"/>
</dbReference>
<evidence type="ECO:0000259" key="3">
    <source>
        <dbReference type="PROSITE" id="PS01031"/>
    </source>
</evidence>
<dbReference type="InterPro" id="IPR008978">
    <property type="entry name" value="HSP20-like_chaperone"/>
</dbReference>
<reference evidence="4 5" key="1">
    <citation type="submission" date="2024-09" db="EMBL/GenBank/DDBJ databases">
        <title>A chromosome-level genome assembly of Gray's grenadier anchovy, Coilia grayii.</title>
        <authorList>
            <person name="Fu Z."/>
        </authorList>
    </citation>
    <scope>NUCLEOTIDE SEQUENCE [LARGE SCALE GENOMIC DNA]</scope>
    <source>
        <strain evidence="4">G4</strain>
        <tissue evidence="4">Muscle</tissue>
    </source>
</reference>
<feature type="domain" description="SHSP" evidence="3">
    <location>
        <begin position="75"/>
        <end position="183"/>
    </location>
</feature>
<dbReference type="Pfam" id="PF00011">
    <property type="entry name" value="HSP20"/>
    <property type="match status" value="1"/>
</dbReference>
<evidence type="ECO:0000313" key="5">
    <source>
        <dbReference type="Proteomes" id="UP001591681"/>
    </source>
</evidence>
<dbReference type="SUPFAM" id="SSF49764">
    <property type="entry name" value="HSP20-like chaperones"/>
    <property type="match status" value="1"/>
</dbReference>
<proteinExistence type="inferred from homology"/>
<dbReference type="InterPro" id="IPR002068">
    <property type="entry name" value="A-crystallin/Hsp20_dom"/>
</dbReference>
<dbReference type="PRINTS" id="PR00299">
    <property type="entry name" value="ACRYSTALLIN"/>
</dbReference>
<accession>A0ABD1KD08</accession>
<sequence length="187" mass="21379">MSERRLQVNMMQNPTWDPFRDWQQGSRLFDQSFGMPFFPDVDFGQWSHSSWPGYMRPPGSMYDSGFFSRGPMARVMARQMSSGMSDMRQTRDAWRVCLDVNQFSPEELVVRTKDGMVEIIGQHEERRDEHGFVTRSFTRKYTLPPTVDSEKVTSALSPEGVLTVEAPLPKPALQAGEVPIPVSKAKK</sequence>
<dbReference type="EMBL" id="JBHFQA010000007">
    <property type="protein sequence ID" value="KAL2096738.1"/>
    <property type="molecule type" value="Genomic_DNA"/>
</dbReference>
<gene>
    <name evidence="4" type="ORF">ACEWY4_008886</name>
</gene>
<protein>
    <recommendedName>
        <fullName evidence="3">SHSP domain-containing protein</fullName>
    </recommendedName>
</protein>